<keyword evidence="2" id="KW-1185">Reference proteome</keyword>
<dbReference type="Proteomes" id="UP001157418">
    <property type="component" value="Unassembled WGS sequence"/>
</dbReference>
<reference evidence="1 2" key="1">
    <citation type="submission" date="2022-01" db="EMBL/GenBank/DDBJ databases">
        <authorList>
            <person name="Xiong W."/>
            <person name="Schranz E."/>
        </authorList>
    </citation>
    <scope>NUCLEOTIDE SEQUENCE [LARGE SCALE GENOMIC DNA]</scope>
</reference>
<organism evidence="1 2">
    <name type="scientific">Lactuca virosa</name>
    <dbReference type="NCBI Taxonomy" id="75947"/>
    <lineage>
        <taxon>Eukaryota</taxon>
        <taxon>Viridiplantae</taxon>
        <taxon>Streptophyta</taxon>
        <taxon>Embryophyta</taxon>
        <taxon>Tracheophyta</taxon>
        <taxon>Spermatophyta</taxon>
        <taxon>Magnoliopsida</taxon>
        <taxon>eudicotyledons</taxon>
        <taxon>Gunneridae</taxon>
        <taxon>Pentapetalae</taxon>
        <taxon>asterids</taxon>
        <taxon>campanulids</taxon>
        <taxon>Asterales</taxon>
        <taxon>Asteraceae</taxon>
        <taxon>Cichorioideae</taxon>
        <taxon>Cichorieae</taxon>
        <taxon>Lactucinae</taxon>
        <taxon>Lactuca</taxon>
    </lineage>
</organism>
<sequence>MESIINCQHPSTLRFAVHFFSCVVHSRFHLATDESPSHRHLLSPLPSPAPSPAVATLTAGNSSRIHNRAKLAGGSNLSISVKEVL</sequence>
<accession>A0AAU9N7Q0</accession>
<dbReference type="AlphaFoldDB" id="A0AAU9N7Q0"/>
<evidence type="ECO:0000313" key="2">
    <source>
        <dbReference type="Proteomes" id="UP001157418"/>
    </source>
</evidence>
<name>A0AAU9N7Q0_9ASTR</name>
<gene>
    <name evidence="1" type="ORF">LVIROSA_LOCUS21750</name>
</gene>
<evidence type="ECO:0000313" key="1">
    <source>
        <dbReference type="EMBL" id="CAH1435295.1"/>
    </source>
</evidence>
<protein>
    <submittedName>
        <fullName evidence="1">Uncharacterized protein</fullName>
    </submittedName>
</protein>
<proteinExistence type="predicted"/>
<comment type="caution">
    <text evidence="1">The sequence shown here is derived from an EMBL/GenBank/DDBJ whole genome shotgun (WGS) entry which is preliminary data.</text>
</comment>
<dbReference type="EMBL" id="CAKMRJ010004445">
    <property type="protein sequence ID" value="CAH1435295.1"/>
    <property type="molecule type" value="Genomic_DNA"/>
</dbReference>